<reference evidence="2" key="1">
    <citation type="submission" date="2018-09" db="EMBL/GenBank/DDBJ databases">
        <title>Murine metabolic-syndrome-specific gut microbial biobank.</title>
        <authorList>
            <person name="Liu C."/>
        </authorList>
    </citation>
    <scope>NUCLEOTIDE SEQUENCE</scope>
    <source>
        <strain evidence="2">D42-62</strain>
    </source>
</reference>
<comment type="caution">
    <text evidence="2">The sequence shown here is derived from an EMBL/GenBank/DDBJ whole genome shotgun (WGS) entry which is preliminary data.</text>
</comment>
<evidence type="ECO:0000313" key="3">
    <source>
        <dbReference type="Proteomes" id="UP001154420"/>
    </source>
</evidence>
<sequence>MTSTFILFIVAGSIIGSINLESLTIGGDYSIQISDTVSRGRERIDLLDADFLNELNNYEGIESYHTIMYDRIWRVEQSAENHIELPEEYMELGIGYGDIDSILYGHDSEFLEGVEKYITAGTFDSKLLETGEYIIAVDDGIFNLSPGDVLYFNKSDGSGFAVSVLAIVSNNITYWGYKASGCDLIVHQNLLEHLGMDTRIQRIVISAGSQGGQDLKTELQEVLGGREDITLVSYMDLKMELEEQKNMISAISYGFLLILFLIVVFHLINTTFTNVLSRKKELGILEAIGLTLR</sequence>
<keyword evidence="3" id="KW-1185">Reference proteome</keyword>
<gene>
    <name evidence="2" type="ORF">D5281_19950</name>
</gene>
<name>A0A9X5BIM1_9FIRM</name>
<keyword evidence="1" id="KW-0812">Transmembrane</keyword>
<feature type="transmembrane region" description="Helical" evidence="1">
    <location>
        <begin position="247"/>
        <end position="268"/>
    </location>
</feature>
<dbReference type="Proteomes" id="UP001154420">
    <property type="component" value="Unassembled WGS sequence"/>
</dbReference>
<evidence type="ECO:0000256" key="1">
    <source>
        <dbReference type="SAM" id="Phobius"/>
    </source>
</evidence>
<dbReference type="OrthoDB" id="9793166at2"/>
<dbReference type="AlphaFoldDB" id="A0A9X5BIM1"/>
<dbReference type="RefSeq" id="WP_160561786.1">
    <property type="nucleotide sequence ID" value="NZ_QZDT01000051.1"/>
</dbReference>
<accession>A0A9X5BIM1</accession>
<organism evidence="2 3">
    <name type="scientific">Parablautia muri</name>
    <dbReference type="NCBI Taxonomy" id="2320879"/>
    <lineage>
        <taxon>Bacteria</taxon>
        <taxon>Bacillati</taxon>
        <taxon>Bacillota</taxon>
        <taxon>Clostridia</taxon>
        <taxon>Lachnospirales</taxon>
        <taxon>Lachnospiraceae</taxon>
        <taxon>Parablautia</taxon>
    </lineage>
</organism>
<dbReference type="EMBL" id="QZDT01000051">
    <property type="protein sequence ID" value="NBJ94786.1"/>
    <property type="molecule type" value="Genomic_DNA"/>
</dbReference>
<proteinExistence type="predicted"/>
<keyword evidence="1" id="KW-1133">Transmembrane helix</keyword>
<evidence type="ECO:0000313" key="2">
    <source>
        <dbReference type="EMBL" id="NBJ94786.1"/>
    </source>
</evidence>
<protein>
    <submittedName>
        <fullName evidence="2">Uncharacterized protein</fullName>
    </submittedName>
</protein>
<keyword evidence="1" id="KW-0472">Membrane</keyword>